<dbReference type="PROSITE" id="PS50181">
    <property type="entry name" value="FBOX"/>
    <property type="match status" value="1"/>
</dbReference>
<sequence length="601" mass="68831">MNKLPAEVLIPIFSYLNKSDHLECVHVCKQWYEIISSSFLYQKVKFGTADNLHMAIDLFDRKRKFGDLVEDVTIRNCRLDIYSILSMPRQIPNVKFLNWSEPGRPSSQRRRLDDATDIPSKLVYTRELGKWKNIEKITARVERLPFVSMLLESTRLVHLTELDISFDSLAVCGVFDEDSLDRIHVYVKLLMQNIKSAPELKEIKLIHPVLDLDDMELLHAGTPKLKKIEFEGVVLGSGAQNDMVVIGDTMRYREGHSIAQEPADSITHLLISFVVNADPSSIHNVAGPAKDVMFNWLSYISIKYSNIVYLMLKGQAKTYLPRIQEFEQPTVKIISKLKKIKSYHAFLYPITKAVTDAFDRNENGTLKSILLYTDSLEEMESQINFVNTSKQAKTITNLRLDGQGMEMVDCPVFDALLAGLAQNFIALRSVMIKVNMHYSAMVKFIQKLPELNVLHVFNIRINMGESMPFTPIVKCNIHHLSVDLDCEKKSTMYQLNQYLDFLLQSCPQLINFRIGGKLSFVRGIVRLCFFDHPILESIFVKIQGVQYYTFPWTDGKQGIEWENYHKEAAVRDLTGTKLHVEVSFRGNQVKLDLAKAPVTLI</sequence>
<dbReference type="SMART" id="SM00256">
    <property type="entry name" value="FBOX"/>
    <property type="match status" value="1"/>
</dbReference>
<evidence type="ECO:0000313" key="2">
    <source>
        <dbReference type="EMBL" id="KAG2193917.1"/>
    </source>
</evidence>
<proteinExistence type="predicted"/>
<dbReference type="EMBL" id="JAEPRD010000212">
    <property type="protein sequence ID" value="KAG2193917.1"/>
    <property type="molecule type" value="Genomic_DNA"/>
</dbReference>
<dbReference type="InterPro" id="IPR036047">
    <property type="entry name" value="F-box-like_dom_sf"/>
</dbReference>
<dbReference type="Pfam" id="PF12937">
    <property type="entry name" value="F-box-like"/>
    <property type="match status" value="1"/>
</dbReference>
<dbReference type="Gene3D" id="1.20.1280.50">
    <property type="match status" value="1"/>
</dbReference>
<accession>A0A8H7QKB7</accession>
<evidence type="ECO:0000259" key="1">
    <source>
        <dbReference type="PROSITE" id="PS50181"/>
    </source>
</evidence>
<feature type="domain" description="F-box" evidence="1">
    <location>
        <begin position="1"/>
        <end position="44"/>
    </location>
</feature>
<dbReference type="SUPFAM" id="SSF81383">
    <property type="entry name" value="F-box domain"/>
    <property type="match status" value="1"/>
</dbReference>
<organism evidence="2 3">
    <name type="scientific">Mucor saturninus</name>
    <dbReference type="NCBI Taxonomy" id="64648"/>
    <lineage>
        <taxon>Eukaryota</taxon>
        <taxon>Fungi</taxon>
        <taxon>Fungi incertae sedis</taxon>
        <taxon>Mucoromycota</taxon>
        <taxon>Mucoromycotina</taxon>
        <taxon>Mucoromycetes</taxon>
        <taxon>Mucorales</taxon>
        <taxon>Mucorineae</taxon>
        <taxon>Mucoraceae</taxon>
        <taxon>Mucor</taxon>
    </lineage>
</organism>
<evidence type="ECO:0000313" key="3">
    <source>
        <dbReference type="Proteomes" id="UP000603453"/>
    </source>
</evidence>
<dbReference type="AlphaFoldDB" id="A0A8H7QKB7"/>
<dbReference type="Proteomes" id="UP000603453">
    <property type="component" value="Unassembled WGS sequence"/>
</dbReference>
<keyword evidence="3" id="KW-1185">Reference proteome</keyword>
<dbReference type="InterPro" id="IPR001810">
    <property type="entry name" value="F-box_dom"/>
</dbReference>
<gene>
    <name evidence="2" type="ORF">INT47_004165</name>
</gene>
<dbReference type="OrthoDB" id="2247793at2759"/>
<comment type="caution">
    <text evidence="2">The sequence shown here is derived from an EMBL/GenBank/DDBJ whole genome shotgun (WGS) entry which is preliminary data.</text>
</comment>
<protein>
    <recommendedName>
        <fullName evidence="1">F-box domain-containing protein</fullName>
    </recommendedName>
</protein>
<name>A0A8H7QKB7_9FUNG</name>
<reference evidence="2" key="1">
    <citation type="submission" date="2020-12" db="EMBL/GenBank/DDBJ databases">
        <title>Metabolic potential, ecology and presence of endohyphal bacteria is reflected in genomic diversity of Mucoromycotina.</title>
        <authorList>
            <person name="Muszewska A."/>
            <person name="Okrasinska A."/>
            <person name="Steczkiewicz K."/>
            <person name="Drgas O."/>
            <person name="Orlowska M."/>
            <person name="Perlinska-Lenart U."/>
            <person name="Aleksandrzak-Piekarczyk T."/>
            <person name="Szatraj K."/>
            <person name="Zielenkiewicz U."/>
            <person name="Pilsyk S."/>
            <person name="Malc E."/>
            <person name="Mieczkowski P."/>
            <person name="Kruszewska J.S."/>
            <person name="Biernat P."/>
            <person name="Pawlowska J."/>
        </authorList>
    </citation>
    <scope>NUCLEOTIDE SEQUENCE</scope>
    <source>
        <strain evidence="2">WA0000017839</strain>
    </source>
</reference>